<feature type="coiled-coil region" evidence="1">
    <location>
        <begin position="1"/>
        <end position="56"/>
    </location>
</feature>
<name>A0A3E1NPH6_9BACT</name>
<dbReference type="Proteomes" id="UP000261284">
    <property type="component" value="Unassembled WGS sequence"/>
</dbReference>
<accession>A0A3E1NPH6</accession>
<dbReference type="AlphaFoldDB" id="A0A3E1NPH6"/>
<reference evidence="2 3" key="1">
    <citation type="submission" date="2018-08" db="EMBL/GenBank/DDBJ databases">
        <title>Chitinophagaceae sp. K23C18032701, a novel bacterium isolated from forest soil.</title>
        <authorList>
            <person name="Wang C."/>
        </authorList>
    </citation>
    <scope>NUCLEOTIDE SEQUENCE [LARGE SCALE GENOMIC DNA]</scope>
    <source>
        <strain evidence="2 3">K23C18032701</strain>
    </source>
</reference>
<dbReference type="RefSeq" id="WP_116845592.1">
    <property type="nucleotide sequence ID" value="NZ_QTJU01000001.1"/>
</dbReference>
<dbReference type="OrthoDB" id="1467932at2"/>
<evidence type="ECO:0000256" key="1">
    <source>
        <dbReference type="SAM" id="Coils"/>
    </source>
</evidence>
<dbReference type="EMBL" id="QTJU01000001">
    <property type="protein sequence ID" value="RFM29836.1"/>
    <property type="molecule type" value="Genomic_DNA"/>
</dbReference>
<gene>
    <name evidence="2" type="ORF">DXN05_02335</name>
</gene>
<keyword evidence="3" id="KW-1185">Reference proteome</keyword>
<keyword evidence="1" id="KW-0175">Coiled coil</keyword>
<proteinExistence type="predicted"/>
<dbReference type="Gene3D" id="1.20.5.170">
    <property type="match status" value="1"/>
</dbReference>
<evidence type="ECO:0000313" key="3">
    <source>
        <dbReference type="Proteomes" id="UP000261284"/>
    </source>
</evidence>
<evidence type="ECO:0000313" key="2">
    <source>
        <dbReference type="EMBL" id="RFM29836.1"/>
    </source>
</evidence>
<comment type="caution">
    <text evidence="2">The sequence shown here is derived from an EMBL/GenBank/DDBJ whole genome shotgun (WGS) entry which is preliminary data.</text>
</comment>
<organism evidence="2 3">
    <name type="scientific">Deminuibacter soli</name>
    <dbReference type="NCBI Taxonomy" id="2291815"/>
    <lineage>
        <taxon>Bacteria</taxon>
        <taxon>Pseudomonadati</taxon>
        <taxon>Bacteroidota</taxon>
        <taxon>Chitinophagia</taxon>
        <taxon>Chitinophagales</taxon>
        <taxon>Chitinophagaceae</taxon>
        <taxon>Deminuibacter</taxon>
    </lineage>
</organism>
<evidence type="ECO:0008006" key="4">
    <source>
        <dbReference type="Google" id="ProtNLM"/>
    </source>
</evidence>
<sequence length="95" mass="11002">MADLETQLKAVHDKLQQLLRQYQVLQKENLQLKTDLQQAKQVVKTREDKVQQLQEQLDIVQISTGNLNGTEKKALEKRIDGYLKEIEKCLSLLNA</sequence>
<protein>
    <recommendedName>
        <fullName evidence="4">Cell division protein ZapB</fullName>
    </recommendedName>
</protein>